<reference evidence="10 11" key="1">
    <citation type="journal article" date="2011" name="ISME J.">
        <title>Community ecology of hot spring cyanobacterial mats: predominant populations and their functional potential.</title>
        <authorList>
            <person name="Klatt C.G."/>
            <person name="Wood J.M."/>
            <person name="Rusch D.B."/>
            <person name="Bateson M.M."/>
            <person name="Hamamura N."/>
            <person name="Heidelberg J.F."/>
            <person name="Grossman A.R."/>
            <person name="Bhaya D."/>
            <person name="Cohan F.M."/>
            <person name="Kuhl M."/>
            <person name="Bryant D.A."/>
            <person name="Ward D.M."/>
        </authorList>
    </citation>
    <scope>NUCLEOTIDE SEQUENCE [LARGE SCALE GENOMIC DNA]</scope>
    <source>
        <strain evidence="10">OS</strain>
    </source>
</reference>
<evidence type="ECO:0000256" key="4">
    <source>
        <dbReference type="ARBA" id="ARBA00022519"/>
    </source>
</evidence>
<dbReference type="PANTHER" id="PTHR43357">
    <property type="entry name" value="INNER MEMBRANE ABC TRANSPORTER PERMEASE PROTEIN YDCV"/>
    <property type="match status" value="1"/>
</dbReference>
<feature type="transmembrane region" description="Helical" evidence="8">
    <location>
        <begin position="48"/>
        <end position="66"/>
    </location>
</feature>
<evidence type="ECO:0000256" key="6">
    <source>
        <dbReference type="ARBA" id="ARBA00022989"/>
    </source>
</evidence>
<dbReference type="Gene3D" id="1.10.3720.10">
    <property type="entry name" value="MetI-like"/>
    <property type="match status" value="2"/>
</dbReference>
<evidence type="ECO:0000313" key="10">
    <source>
        <dbReference type="EMBL" id="RFM24185.1"/>
    </source>
</evidence>
<evidence type="ECO:0000256" key="1">
    <source>
        <dbReference type="ARBA" id="ARBA00004429"/>
    </source>
</evidence>
<feature type="transmembrane region" description="Helical" evidence="8">
    <location>
        <begin position="397"/>
        <end position="417"/>
    </location>
</feature>
<feature type="transmembrane region" description="Helical" evidence="8">
    <location>
        <begin position="285"/>
        <end position="310"/>
    </location>
</feature>
<feature type="transmembrane region" description="Helical" evidence="8">
    <location>
        <begin position="429"/>
        <end position="450"/>
    </location>
</feature>
<keyword evidence="6 8" id="KW-1133">Transmembrane helix</keyword>
<feature type="domain" description="ABC transmembrane type-1" evidence="9">
    <location>
        <begin position="391"/>
        <end position="586"/>
    </location>
</feature>
<feature type="transmembrane region" description="Helical" evidence="8">
    <location>
        <begin position="140"/>
        <end position="161"/>
    </location>
</feature>
<proteinExistence type="inferred from homology"/>
<feature type="domain" description="ABC transmembrane type-1" evidence="9">
    <location>
        <begin position="102"/>
        <end position="306"/>
    </location>
</feature>
<accession>A0A395M082</accession>
<evidence type="ECO:0000259" key="9">
    <source>
        <dbReference type="PROSITE" id="PS50928"/>
    </source>
</evidence>
<dbReference type="CDD" id="cd06261">
    <property type="entry name" value="TM_PBP2"/>
    <property type="match status" value="2"/>
</dbReference>
<dbReference type="PANTHER" id="PTHR43357:SF4">
    <property type="entry name" value="INNER MEMBRANE ABC TRANSPORTER PERMEASE PROTEIN YDCV"/>
    <property type="match status" value="1"/>
</dbReference>
<dbReference type="GO" id="GO:0005886">
    <property type="term" value="C:plasma membrane"/>
    <property type="evidence" value="ECO:0007669"/>
    <property type="project" value="UniProtKB-SubCell"/>
</dbReference>
<feature type="transmembrane region" description="Helical" evidence="8">
    <location>
        <begin position="181"/>
        <end position="205"/>
    </location>
</feature>
<sequence length="601" mass="66419">MLCFVQVKKYFNLVYSFQCPLRLASPSSYIDTWLVYLPTQTCFCMSRLLLWLLNIIIFFVLIGYVLNPLLETMHSGFSDAEQRFTLRHYAALFSRTDMLMAFAYTLLLALLSVLGAGLFGVTMAYTFWRFEFPLKPFLSRLALLPLGLPPLVGVFSFQFLYSESGVVARLIQTLFGLSSPPFAFEGLWAVWLVHVYSFYVHFFLFASATLSRLDYAIVEAAQNLGAGIWSQFWKVLLPLLRPSLFSASLVVFVLSVASFTAPLLFGGRARFLTVEIFNQKIAGEFNLASAMTIGLVMISAAVVFLFEVYQGNVHLSIRGRGTPRDTPPERLSLPFALLLSAQMLFIVLPIVALILMSFADAPLKTGRILPTAYSLEHYQRLFSDAQFYQPFLNSLSMATLSSVPNLLFGLGAGILAAQRRLLLQPLAMVLLLLPLAIPGTALAIGLIAAFSKPSAFALGTTLVGSSSLLPLAYFVRHLPYMVRSVVTALETLDYQLVEVALTLGATFVRVITRVILPLILASIASGFLFTFIGALGEFPCSILLYTPENTPVAVDIFSHLRQGNFGSAAAAGVLLMVLVFVLIWLTEHLFRTRMADMPPSL</sequence>
<dbReference type="InterPro" id="IPR000515">
    <property type="entry name" value="MetI-like"/>
</dbReference>
<dbReference type="Proteomes" id="UP000266389">
    <property type="component" value="Unassembled WGS sequence"/>
</dbReference>
<evidence type="ECO:0000256" key="2">
    <source>
        <dbReference type="ARBA" id="ARBA00022448"/>
    </source>
</evidence>
<feature type="transmembrane region" description="Helical" evidence="8">
    <location>
        <begin position="331"/>
        <end position="359"/>
    </location>
</feature>
<feature type="transmembrane region" description="Helical" evidence="8">
    <location>
        <begin position="244"/>
        <end position="265"/>
    </location>
</feature>
<evidence type="ECO:0000256" key="3">
    <source>
        <dbReference type="ARBA" id="ARBA00022475"/>
    </source>
</evidence>
<comment type="caution">
    <text evidence="10">The sequence shown here is derived from an EMBL/GenBank/DDBJ whole genome shotgun (WGS) entry which is preliminary data.</text>
</comment>
<gene>
    <name evidence="10" type="ORF">D0433_06860</name>
</gene>
<feature type="transmembrane region" description="Helical" evidence="8">
    <location>
        <begin position="518"/>
        <end position="545"/>
    </location>
</feature>
<feature type="transmembrane region" description="Helical" evidence="8">
    <location>
        <begin position="456"/>
        <end position="475"/>
    </location>
</feature>
<comment type="subcellular location">
    <subcellularLocation>
        <location evidence="1">Cell inner membrane</location>
        <topology evidence="1">Multi-pass membrane protein</topology>
    </subcellularLocation>
    <subcellularLocation>
        <location evidence="8">Cell membrane</location>
        <topology evidence="8">Multi-pass membrane protein</topology>
    </subcellularLocation>
</comment>
<dbReference type="InterPro" id="IPR035906">
    <property type="entry name" value="MetI-like_sf"/>
</dbReference>
<dbReference type="GO" id="GO:0055085">
    <property type="term" value="P:transmembrane transport"/>
    <property type="evidence" value="ECO:0007669"/>
    <property type="project" value="InterPro"/>
</dbReference>
<evidence type="ECO:0000256" key="5">
    <source>
        <dbReference type="ARBA" id="ARBA00022692"/>
    </source>
</evidence>
<keyword evidence="2 8" id="KW-0813">Transport</keyword>
<feature type="transmembrane region" description="Helical" evidence="8">
    <location>
        <begin position="101"/>
        <end position="128"/>
    </location>
</feature>
<dbReference type="EMBL" id="PHFL01000045">
    <property type="protein sequence ID" value="RFM24185.1"/>
    <property type="molecule type" value="Genomic_DNA"/>
</dbReference>
<protein>
    <submittedName>
        <fullName evidence="10">Iron ABC transporter permease</fullName>
    </submittedName>
</protein>
<evidence type="ECO:0000256" key="7">
    <source>
        <dbReference type="ARBA" id="ARBA00023136"/>
    </source>
</evidence>
<evidence type="ECO:0000256" key="8">
    <source>
        <dbReference type="RuleBase" id="RU363032"/>
    </source>
</evidence>
<feature type="transmembrane region" description="Helical" evidence="8">
    <location>
        <begin position="565"/>
        <end position="585"/>
    </location>
</feature>
<comment type="similarity">
    <text evidence="8">Belongs to the binding-protein-dependent transport system permease family.</text>
</comment>
<keyword evidence="5 8" id="KW-0812">Transmembrane</keyword>
<keyword evidence="4" id="KW-0997">Cell inner membrane</keyword>
<name>A0A395M082_9BACT</name>
<keyword evidence="7 8" id="KW-0472">Membrane</keyword>
<organism evidence="10 11">
    <name type="scientific">Candidatus Thermochlorobacter aerophilus</name>
    <dbReference type="NCBI Taxonomy" id="1868324"/>
    <lineage>
        <taxon>Bacteria</taxon>
        <taxon>Pseudomonadati</taxon>
        <taxon>Chlorobiota</taxon>
        <taxon>Chlorobiia</taxon>
        <taxon>Chlorobiales</taxon>
        <taxon>Candidatus Thermochlorobacteriaceae</taxon>
        <taxon>Candidatus Thermochlorobacter</taxon>
    </lineage>
</organism>
<dbReference type="SUPFAM" id="SSF161098">
    <property type="entry name" value="MetI-like"/>
    <property type="match status" value="2"/>
</dbReference>
<dbReference type="AlphaFoldDB" id="A0A395M082"/>
<keyword evidence="3" id="KW-1003">Cell membrane</keyword>
<dbReference type="Pfam" id="PF00528">
    <property type="entry name" value="BPD_transp_1"/>
    <property type="match status" value="2"/>
</dbReference>
<evidence type="ECO:0000313" key="11">
    <source>
        <dbReference type="Proteomes" id="UP000266389"/>
    </source>
</evidence>
<dbReference type="PROSITE" id="PS50928">
    <property type="entry name" value="ABC_TM1"/>
    <property type="match status" value="2"/>
</dbReference>